<comment type="similarity">
    <text evidence="2">Belongs to the cytochrome P450 family.</text>
</comment>
<dbReference type="SUPFAM" id="SSF48264">
    <property type="entry name" value="Cytochrome P450"/>
    <property type="match status" value="1"/>
</dbReference>
<name>A0ABR6KW22_9HYPH</name>
<dbReference type="InterPro" id="IPR017972">
    <property type="entry name" value="Cyt_P450_CS"/>
</dbReference>
<accession>A0ABR6KW22</accession>
<evidence type="ECO:0000256" key="2">
    <source>
        <dbReference type="ARBA" id="ARBA00010617"/>
    </source>
</evidence>
<dbReference type="PANTHER" id="PTHR46696">
    <property type="entry name" value="P450, PUTATIVE (EUROFUNG)-RELATED"/>
    <property type="match status" value="1"/>
</dbReference>
<organism evidence="3 4">
    <name type="scientific">Aminobacter niigataensis</name>
    <dbReference type="NCBI Taxonomy" id="83265"/>
    <lineage>
        <taxon>Bacteria</taxon>
        <taxon>Pseudomonadati</taxon>
        <taxon>Pseudomonadota</taxon>
        <taxon>Alphaproteobacteria</taxon>
        <taxon>Hyphomicrobiales</taxon>
        <taxon>Phyllobacteriaceae</taxon>
        <taxon>Aminobacter</taxon>
    </lineage>
</organism>
<dbReference type="PANTHER" id="PTHR46696:SF6">
    <property type="entry name" value="P450, PUTATIVE (EUROFUNG)-RELATED"/>
    <property type="match status" value="1"/>
</dbReference>
<comment type="cofactor">
    <cofactor evidence="1">
        <name>heme</name>
        <dbReference type="ChEBI" id="CHEBI:30413"/>
    </cofactor>
</comment>
<evidence type="ECO:0000313" key="3">
    <source>
        <dbReference type="EMBL" id="MBB4648672.1"/>
    </source>
</evidence>
<dbReference type="EMBL" id="JACHOT010000001">
    <property type="protein sequence ID" value="MBB4648672.1"/>
    <property type="molecule type" value="Genomic_DNA"/>
</dbReference>
<proteinExistence type="inferred from homology"/>
<dbReference type="InterPro" id="IPR036396">
    <property type="entry name" value="Cyt_P450_sf"/>
</dbReference>
<gene>
    <name evidence="3" type="ORF">GGQ99_000394</name>
</gene>
<protein>
    <submittedName>
        <fullName evidence="3">Cytochrome P450</fullName>
    </submittedName>
</protein>
<reference evidence="3 4" key="1">
    <citation type="submission" date="2020-08" db="EMBL/GenBank/DDBJ databases">
        <title>Genomic Encyclopedia of Type Strains, Phase IV (KMG-IV): sequencing the most valuable type-strain genomes for metagenomic binning, comparative biology and taxonomic classification.</title>
        <authorList>
            <person name="Goeker M."/>
        </authorList>
    </citation>
    <scope>NUCLEOTIDE SEQUENCE [LARGE SCALE GENOMIC DNA]</scope>
    <source>
        <strain evidence="3 4">DSM 7050</strain>
    </source>
</reference>
<dbReference type="PROSITE" id="PS00086">
    <property type="entry name" value="CYTOCHROME_P450"/>
    <property type="match status" value="1"/>
</dbReference>
<keyword evidence="4" id="KW-1185">Reference proteome</keyword>
<evidence type="ECO:0000256" key="1">
    <source>
        <dbReference type="ARBA" id="ARBA00001971"/>
    </source>
</evidence>
<dbReference type="Gene3D" id="1.10.630.10">
    <property type="entry name" value="Cytochrome P450"/>
    <property type="match status" value="2"/>
</dbReference>
<evidence type="ECO:0000313" key="4">
    <source>
        <dbReference type="Proteomes" id="UP000539538"/>
    </source>
</evidence>
<dbReference type="Proteomes" id="UP000539538">
    <property type="component" value="Unassembled WGS sequence"/>
</dbReference>
<sequence length="344" mass="38283">MLKIHHDPDRADVYLSMHPFRFDEKLRCICVFDKNLISEIFRSDRFKVIAFADHYRQIADRTKFNFDASIAALDHVPLANEGSRHRHLRGQVASVVGADSRSKLRAIENFIAGLATNTFTGGRDVDLVHDVAGPIFNKLFSLWFGLEQAELVGHMNVSQVFDMVLSLNRRKGVNDQVAAMTCAFASQETRLPTTPEIAVAMNILGNDALIGSIALSLWHTLARNAGKRLDEIDYPDNLPSTGVPYIERVAAEDVEIGGLIVSKGQRVRLMIDATAYHVSEDQADLLFGKGRHLCLGKPATLTIWSSLIKALSANSRKFTVGEIKMRTGDYAFSFPEFARVTIHD</sequence>
<dbReference type="RefSeq" id="WP_183260317.1">
    <property type="nucleotide sequence ID" value="NZ_BAAAVZ010000008.1"/>
</dbReference>
<comment type="caution">
    <text evidence="3">The sequence shown here is derived from an EMBL/GenBank/DDBJ whole genome shotgun (WGS) entry which is preliminary data.</text>
</comment>